<dbReference type="EMBL" id="LLZJ01000144">
    <property type="protein sequence ID" value="KUL62288.1"/>
    <property type="molecule type" value="Genomic_DNA"/>
</dbReference>
<dbReference type="InterPro" id="IPR053714">
    <property type="entry name" value="Iso_Racemase_Enz_sf"/>
</dbReference>
<dbReference type="HAMAP" id="MF_00943">
    <property type="entry name" value="Maleate_isomerase"/>
    <property type="match status" value="1"/>
</dbReference>
<evidence type="ECO:0000313" key="2">
    <source>
        <dbReference type="EMBL" id="KUL62288.1"/>
    </source>
</evidence>
<comment type="similarity">
    <text evidence="1">Belongs to the maleate isomerase family.</text>
</comment>
<sequence>MTDHHVGLIVPSSNLTMEKELPRILRLRESAVPEDRFVFHSSRMRMQQVTPEQLRAMNAQTERAALELADARPDVVATACLVAIMAQGAGYHCTAEDEIATVLRAQGAQAPVVSSAGALLDGIKALGAKRVAIITPYMKPLTGLVANYIEDAGIEVVDALSLEVPDNLAVARLDPADLLDHWRRLDLSRADALVLSACVQMPSLPAIQPAEDAVGLPVLSAATATAYRILVELGLSPHVPGTGGLLGGRLPVPARSAPE</sequence>
<accession>A0A0X3WZK8</accession>
<comment type="miscellaneous">
    <text evidence="1">Reaction is initiated by nucleophilic attack of cysteine at the double bond, yielding a covalent succinylcysteine-like intermediate.</text>
</comment>
<name>A0A0X3WZK8_STRVO</name>
<dbReference type="EC" id="5.2.1.1" evidence="1"/>
<dbReference type="Gene3D" id="3.40.50.12500">
    <property type="match status" value="1"/>
</dbReference>
<dbReference type="PANTHER" id="PTHR40267:SF1">
    <property type="entry name" value="BLR3294 PROTEIN"/>
    <property type="match status" value="1"/>
</dbReference>
<dbReference type="OrthoDB" id="483160at2"/>
<dbReference type="Proteomes" id="UP000053413">
    <property type="component" value="Unassembled WGS sequence"/>
</dbReference>
<dbReference type="Pfam" id="PF17645">
    <property type="entry name" value="Amdase"/>
    <property type="match status" value="1"/>
</dbReference>
<proteinExistence type="inferred from homology"/>
<feature type="binding site" evidence="1">
    <location>
        <position position="14"/>
    </location>
    <ligand>
        <name>substrate</name>
    </ligand>
</feature>
<dbReference type="PANTHER" id="PTHR40267">
    <property type="entry name" value="BLR3294 PROTEIN"/>
    <property type="match status" value="1"/>
</dbReference>
<evidence type="ECO:0000313" key="3">
    <source>
        <dbReference type="Proteomes" id="UP000053413"/>
    </source>
</evidence>
<feature type="active site" description="Nucleophile" evidence="1">
    <location>
        <position position="80"/>
    </location>
</feature>
<reference evidence="3" key="1">
    <citation type="submission" date="2015-10" db="EMBL/GenBank/DDBJ databases">
        <authorList>
            <person name="Ju K.-S."/>
            <person name="Doroghazi J.R."/>
            <person name="Metcalf W.W."/>
        </authorList>
    </citation>
    <scope>NUCLEOTIDE SEQUENCE [LARGE SCALE GENOMIC DNA]</scope>
    <source>
        <strain evidence="3">NRRL F-8817</strain>
    </source>
</reference>
<feature type="modified residue" description="S-(2-succinyl)cysteine" evidence="1">
    <location>
        <position position="80"/>
    </location>
</feature>
<feature type="binding site" evidence="1">
    <location>
        <begin position="80"/>
        <end position="82"/>
    </location>
    <ligand>
        <name>substrate</name>
    </ligand>
</feature>
<evidence type="ECO:0000256" key="1">
    <source>
        <dbReference type="HAMAP-Rule" id="MF_00943"/>
    </source>
</evidence>
<comment type="caution">
    <text evidence="2">The sequence shown here is derived from an EMBL/GenBank/DDBJ whole genome shotgun (WGS) entry which is preliminary data.</text>
</comment>
<dbReference type="PIRSF" id="PIRSF015736">
    <property type="entry name" value="MI"/>
    <property type="match status" value="1"/>
</dbReference>
<protein>
    <recommendedName>
        <fullName evidence="1">Maleate isomerase</fullName>
        <ecNumber evidence="1">5.2.1.1</ecNumber>
    </recommendedName>
    <alternativeName>
        <fullName evidence="1">Maleate cis-trans isomerase</fullName>
    </alternativeName>
</protein>
<comment type="subunit">
    <text evidence="1">Homodimer.</text>
</comment>
<keyword evidence="1" id="KW-0413">Isomerase</keyword>
<feature type="binding site" evidence="1">
    <location>
        <position position="167"/>
    </location>
    <ligand>
        <name>substrate</name>
    </ligand>
</feature>
<dbReference type="InterPro" id="IPR028615">
    <property type="entry name" value="Maleate_isomerase"/>
</dbReference>
<comment type="catalytic activity">
    <reaction evidence="1">
        <text>maleate = fumarate</text>
        <dbReference type="Rhea" id="RHEA:13169"/>
        <dbReference type="ChEBI" id="CHEBI:29806"/>
        <dbReference type="ChEBI" id="CHEBI:30780"/>
        <dbReference type="EC" id="5.2.1.1"/>
    </reaction>
</comment>
<organism evidence="2 3">
    <name type="scientific">Streptomyces violaceusniger</name>
    <dbReference type="NCBI Taxonomy" id="68280"/>
    <lineage>
        <taxon>Bacteria</taxon>
        <taxon>Bacillati</taxon>
        <taxon>Actinomycetota</taxon>
        <taxon>Actinomycetes</taxon>
        <taxon>Kitasatosporales</taxon>
        <taxon>Streptomycetaceae</taxon>
        <taxon>Streptomyces</taxon>
        <taxon>Streptomyces violaceusniger group</taxon>
    </lineage>
</organism>
<comment type="function">
    <text evidence="1">Catalyzes cis-trans isomerization of the C2-C3 double bond in maleate to yield fumarate.</text>
</comment>
<dbReference type="AlphaFoldDB" id="A0A0X3WZK8"/>
<feature type="binding site" evidence="1">
    <location>
        <begin position="199"/>
        <end position="200"/>
    </location>
    <ligand>
        <name>substrate</name>
    </ligand>
</feature>
<feature type="active site" description="Proton donor" evidence="1">
    <location>
        <position position="198"/>
    </location>
</feature>
<gene>
    <name evidence="1" type="primary">maiA</name>
    <name evidence="2" type="ORF">ADL28_13735</name>
</gene>
<dbReference type="RefSeq" id="WP_059144026.1">
    <property type="nucleotide sequence ID" value="NZ_LLZJ01000144.1"/>
</dbReference>
<feature type="binding site" evidence="1">
    <location>
        <position position="137"/>
    </location>
    <ligand>
        <name>substrate</name>
    </ligand>
</feature>
<dbReference type="InterPro" id="IPR026286">
    <property type="entry name" value="MaiA/AMDase"/>
</dbReference>
<dbReference type="GO" id="GO:0050076">
    <property type="term" value="F:maleate isomerase activity"/>
    <property type="evidence" value="ECO:0007669"/>
    <property type="project" value="UniProtKB-UniRule"/>
</dbReference>